<sequence>MTRFSVSPGDPMKKFVTLALTLSTLGASVASAQAVRVGMAYDAGGKADKSFNQSAYEGSQLAAKKLGIQVKDFEPSDPSQIIQGVRSFAKEGFDLTIGVGFSNNASITQVAKENPDLYFGLVDDVSTAKNVASLVFNEEQGSYLVGYLAAMNSSTGVVGFIGGMNIPLIHKFEAGYRAGVKAANPKATIISQYVGNTPEAWNNPGKAKEIAANMRGRGADIIFAAAGGSGNGLIDYIKQTPCLNASQLPKGVTFKSDNFKNVKKSAAYAKACTGNTRPMFFIGVDSNQNYLGDFDKNPATLNHGLTSMVKRVDNAVYALINEVKNDKFKAGERRFGLKDGGVAYAVDQYNKALLPAAQIAKVEAVKQQIIKGQIKVPTK</sequence>
<dbReference type="PATRIC" id="fig|243230.17.peg.2295"/>
<evidence type="ECO:0000256" key="5">
    <source>
        <dbReference type="ARBA" id="ARBA00023136"/>
    </source>
</evidence>
<dbReference type="HOGENOM" id="CLU_038813_0_0_0"/>
<organism evidence="9 10">
    <name type="scientific">Deinococcus radiodurans (strain ATCC 13939 / DSM 20539 / JCM 16871 / CCUG 27074 / LMG 4051 / NBRC 15346 / NCIMB 9279 / VKM B-1422 / R1)</name>
    <dbReference type="NCBI Taxonomy" id="243230"/>
    <lineage>
        <taxon>Bacteria</taxon>
        <taxon>Thermotogati</taxon>
        <taxon>Deinococcota</taxon>
        <taxon>Deinococci</taxon>
        <taxon>Deinococcales</taxon>
        <taxon>Deinococcaceae</taxon>
        <taxon>Deinococcus</taxon>
    </lineage>
</organism>
<dbReference type="OrthoDB" id="9769871at2"/>
<dbReference type="InterPro" id="IPR003760">
    <property type="entry name" value="PnrA-like"/>
</dbReference>
<evidence type="ECO:0000256" key="7">
    <source>
        <dbReference type="SAM" id="SignalP"/>
    </source>
</evidence>
<evidence type="ECO:0000313" key="9">
    <source>
        <dbReference type="EMBL" id="AAF11620.1"/>
    </source>
</evidence>
<dbReference type="eggNOG" id="COG1744">
    <property type="taxonomic scope" value="Bacteria"/>
</dbReference>
<dbReference type="KEGG" id="dra:DR_2070"/>
<comment type="similarity">
    <text evidence="2">Belongs to the BMP lipoprotein family.</text>
</comment>
<dbReference type="PANTHER" id="PTHR34296:SF2">
    <property type="entry name" value="ABC TRANSPORTER GUANOSINE-BINDING PROTEIN NUPN"/>
    <property type="match status" value="1"/>
</dbReference>
<evidence type="ECO:0000259" key="8">
    <source>
        <dbReference type="Pfam" id="PF02608"/>
    </source>
</evidence>
<dbReference type="PaxDb" id="243230-DR_2070"/>
<keyword evidence="3" id="KW-1003">Cell membrane</keyword>
<dbReference type="PIR" id="H75318">
    <property type="entry name" value="H75318"/>
</dbReference>
<keyword evidence="5" id="KW-0472">Membrane</keyword>
<proteinExistence type="inferred from homology"/>
<feature type="chain" id="PRO_5004331634" evidence="7">
    <location>
        <begin position="33"/>
        <end position="379"/>
    </location>
</feature>
<evidence type="ECO:0000256" key="3">
    <source>
        <dbReference type="ARBA" id="ARBA00022475"/>
    </source>
</evidence>
<dbReference type="Proteomes" id="UP000002524">
    <property type="component" value="Chromosome 1"/>
</dbReference>
<accession>Q9RSQ4</accession>
<dbReference type="PANTHER" id="PTHR34296">
    <property type="entry name" value="TRANSCRIPTIONAL ACTIVATOR PROTEIN MED"/>
    <property type="match status" value="1"/>
</dbReference>
<evidence type="ECO:0000256" key="6">
    <source>
        <dbReference type="ARBA" id="ARBA00023288"/>
    </source>
</evidence>
<keyword evidence="10" id="KW-1185">Reference proteome</keyword>
<dbReference type="Gene3D" id="3.40.50.2300">
    <property type="match status" value="2"/>
</dbReference>
<reference evidence="9 10" key="1">
    <citation type="journal article" date="1999" name="Science">
        <title>Genome sequence of the radioresistant bacterium Deinococcus radiodurans R1.</title>
        <authorList>
            <person name="White O."/>
            <person name="Eisen J.A."/>
            <person name="Heidelberg J.F."/>
            <person name="Hickey E.K."/>
            <person name="Peterson J.D."/>
            <person name="Dodson R.J."/>
            <person name="Haft D.H."/>
            <person name="Gwinn M.L."/>
            <person name="Nelson W.C."/>
            <person name="Richardson D.L."/>
            <person name="Moffat K.S."/>
            <person name="Qin H."/>
            <person name="Jiang L."/>
            <person name="Pamphile W."/>
            <person name="Crosby M."/>
            <person name="Shen M."/>
            <person name="Vamathevan J.J."/>
            <person name="Lam P."/>
            <person name="McDonald L."/>
            <person name="Utterback T."/>
            <person name="Zalewski C."/>
            <person name="Makarova K.S."/>
            <person name="Aravind L."/>
            <person name="Daly M.J."/>
            <person name="Minton K.W."/>
            <person name="Fleischmann R.D."/>
            <person name="Ketchum K.A."/>
            <person name="Nelson K.E."/>
            <person name="Salzberg S."/>
            <person name="Smith H.O."/>
            <person name="Venter J.C."/>
            <person name="Fraser C.M."/>
        </authorList>
    </citation>
    <scope>NUCLEOTIDE SEQUENCE [LARGE SCALE GENOMIC DNA]</scope>
    <source>
        <strain evidence="10">ATCC 13939 / DSM 20539 / JCM 16871 / LMG 4051 / NBRC 15346 / NCIMB 9279 / R1 / VKM B-1422</strain>
    </source>
</reference>
<feature type="signal peptide" evidence="7">
    <location>
        <begin position="1"/>
        <end position="32"/>
    </location>
</feature>
<dbReference type="InterPro" id="IPR050957">
    <property type="entry name" value="BMP_lipoprotein"/>
</dbReference>
<evidence type="ECO:0000256" key="1">
    <source>
        <dbReference type="ARBA" id="ARBA00004193"/>
    </source>
</evidence>
<evidence type="ECO:0000256" key="2">
    <source>
        <dbReference type="ARBA" id="ARBA00008610"/>
    </source>
</evidence>
<keyword evidence="4 7" id="KW-0732">Signal</keyword>
<feature type="domain" description="ABC transporter substrate-binding protein PnrA-like" evidence="8">
    <location>
        <begin position="38"/>
        <end position="239"/>
    </location>
</feature>
<dbReference type="EnsemblBacteria" id="AAF11620">
    <property type="protein sequence ID" value="AAF11620"/>
    <property type="gene ID" value="DR_2070"/>
</dbReference>
<dbReference type="FunCoup" id="Q9RSQ4">
    <property type="interactions" value="106"/>
</dbReference>
<evidence type="ECO:0000313" key="10">
    <source>
        <dbReference type="Proteomes" id="UP000002524"/>
    </source>
</evidence>
<dbReference type="InParanoid" id="Q9RSQ4"/>
<dbReference type="EMBL" id="AE000513">
    <property type="protein sequence ID" value="AAF11620.1"/>
    <property type="molecule type" value="Genomic_DNA"/>
</dbReference>
<dbReference type="STRING" id="243230.DR_2070"/>
<comment type="subcellular location">
    <subcellularLocation>
        <location evidence="1">Cell membrane</location>
        <topology evidence="1">Lipid-anchor</topology>
    </subcellularLocation>
</comment>
<protein>
    <submittedName>
        <fullName evidence="9">Membrane lipoprotein</fullName>
    </submittedName>
</protein>
<name>Q9RSQ4_DEIRA</name>
<dbReference type="Pfam" id="PF02608">
    <property type="entry name" value="Bmp"/>
    <property type="match status" value="1"/>
</dbReference>
<dbReference type="GO" id="GO:0005886">
    <property type="term" value="C:plasma membrane"/>
    <property type="evidence" value="ECO:0007669"/>
    <property type="project" value="UniProtKB-SubCell"/>
</dbReference>
<dbReference type="SUPFAM" id="SSF53822">
    <property type="entry name" value="Periplasmic binding protein-like I"/>
    <property type="match status" value="1"/>
</dbReference>
<dbReference type="InterPro" id="IPR028082">
    <property type="entry name" value="Peripla_BP_I"/>
</dbReference>
<gene>
    <name evidence="9" type="ordered locus">DR_2070</name>
</gene>
<dbReference type="CDD" id="cd06354">
    <property type="entry name" value="PBP1_PrnA-like"/>
    <property type="match status" value="1"/>
</dbReference>
<keyword evidence="6 9" id="KW-0449">Lipoprotein</keyword>
<evidence type="ECO:0000256" key="4">
    <source>
        <dbReference type="ARBA" id="ARBA00022729"/>
    </source>
</evidence>
<dbReference type="AlphaFoldDB" id="Q9RSQ4"/>